<dbReference type="AlphaFoldDB" id="A0A023G354"/>
<feature type="signal peptide" evidence="1">
    <location>
        <begin position="1"/>
        <end position="24"/>
    </location>
</feature>
<name>A0A023G354_AMBTT</name>
<evidence type="ECO:0000313" key="2">
    <source>
        <dbReference type="EMBL" id="JAC27340.1"/>
    </source>
</evidence>
<sequence length="68" mass="7675">MQTSGFSCRHPLCLFPVLLIKAAAHCQEASGGQHDRTLLECQTPVCRFPGDDLPSLREKFEANYQRVR</sequence>
<feature type="chain" id="PRO_5001518094" evidence="1">
    <location>
        <begin position="25"/>
        <end position="68"/>
    </location>
</feature>
<proteinExistence type="evidence at transcript level"/>
<dbReference type="EMBL" id="GBBM01008078">
    <property type="protein sequence ID" value="JAC27340.1"/>
    <property type="molecule type" value="mRNA"/>
</dbReference>
<organism evidence="2">
    <name type="scientific">Amblyomma triste</name>
    <name type="common">Neotropical tick</name>
    <dbReference type="NCBI Taxonomy" id="251400"/>
    <lineage>
        <taxon>Eukaryota</taxon>
        <taxon>Metazoa</taxon>
        <taxon>Ecdysozoa</taxon>
        <taxon>Arthropoda</taxon>
        <taxon>Chelicerata</taxon>
        <taxon>Arachnida</taxon>
        <taxon>Acari</taxon>
        <taxon>Parasitiformes</taxon>
        <taxon>Ixodida</taxon>
        <taxon>Ixodoidea</taxon>
        <taxon>Ixodidae</taxon>
        <taxon>Amblyomminae</taxon>
        <taxon>Amblyomma</taxon>
    </lineage>
</organism>
<evidence type="ECO:0000256" key="1">
    <source>
        <dbReference type="SAM" id="SignalP"/>
    </source>
</evidence>
<accession>A0A023G354</accession>
<reference evidence="2" key="1">
    <citation type="submission" date="2014-03" db="EMBL/GenBank/DDBJ databases">
        <title>The sialotranscriptome of Amblyomma triste, Amblyomma parvum and Amblyomma cajennense ticks, uncovered by 454-based RNA-seq.</title>
        <authorList>
            <person name="Garcia G.R."/>
            <person name="Gardinassi L.G."/>
            <person name="Ribeiro J.M."/>
            <person name="Anatriello E."/>
            <person name="Ferreira B.R."/>
            <person name="Moreira H.N."/>
            <person name="Mafra C."/>
            <person name="Olegario M.M."/>
            <person name="Szabo P.J."/>
            <person name="Miranda-Santos I.K."/>
            <person name="Maruyama S.R."/>
        </authorList>
    </citation>
    <scope>NUCLEOTIDE SEQUENCE</scope>
    <source>
        <strain evidence="2">Mato Grasso do Sul</strain>
        <tissue evidence="2">Salivary glands</tissue>
    </source>
</reference>
<protein>
    <submittedName>
        <fullName evidence="2">Putative secreted protein</fullName>
    </submittedName>
</protein>
<keyword evidence="1" id="KW-0732">Signal</keyword>